<protein>
    <submittedName>
        <fullName evidence="1">Uncharacterized protein</fullName>
    </submittedName>
</protein>
<accession>A0A0E3JNP7</accession>
<proteinExistence type="predicted"/>
<reference evidence="1" key="1">
    <citation type="journal article" date="2015" name="Proc. Natl. Acad. Sci. U.S.A.">
        <title>Multiplexed metagenome mining using short DNA sequence tags facilitates targeted discovery of epoxyketone proteasome inhibitors.</title>
        <authorList>
            <person name="Owen J.G."/>
            <person name="Charlop-Powers Z."/>
            <person name="Smith A.G."/>
            <person name="Ternei M.A."/>
            <person name="Calle P.Y."/>
            <person name="Reddy B.V."/>
            <person name="Montiel D."/>
            <person name="Brady S.F."/>
        </authorList>
    </citation>
    <scope>NUCLEOTIDE SEQUENCE</scope>
</reference>
<dbReference type="AlphaFoldDB" id="A0A0E3JNP7"/>
<organism evidence="1">
    <name type="scientific">uncultured bacterium AZ_40</name>
    <dbReference type="NCBI Taxonomy" id="1630016"/>
    <lineage>
        <taxon>Bacteria</taxon>
        <taxon>environmental samples</taxon>
    </lineage>
</organism>
<sequence length="72" mass="8259">MFTAEPAPCGKIVGGECYRDDDGFGLVVYDQYYTCGCKRTRHEYHDGTVTVTAMRHGRRHKLIIQERSEHPV</sequence>
<evidence type="ECO:0000313" key="1">
    <source>
        <dbReference type="EMBL" id="AKA59476.1"/>
    </source>
</evidence>
<dbReference type="EMBL" id="KP830095">
    <property type="protein sequence ID" value="AKA59476.1"/>
    <property type="molecule type" value="Genomic_DNA"/>
</dbReference>
<name>A0A0E3JNP7_9BACT</name>